<dbReference type="Gene3D" id="1.20.58.1180">
    <property type="match status" value="1"/>
</dbReference>
<keyword evidence="3" id="KW-0689">Ribosomal protein</keyword>
<comment type="similarity">
    <text evidence="1">Belongs to the phosphatidylethanolamine-binding protein family.</text>
</comment>
<dbReference type="CDD" id="cd00866">
    <property type="entry name" value="PEBP_euk"/>
    <property type="match status" value="1"/>
</dbReference>
<keyword evidence="3" id="KW-0687">Ribonucleoprotein</keyword>
<dbReference type="Proteomes" id="UP001150569">
    <property type="component" value="Unassembled WGS sequence"/>
</dbReference>
<sequence>MSRNLRTIQLLRARLAATSTLRPGLRVGHSATPVRAFTLGATRYQASEVTYPKYQTPSRGVNPAYDAALDYLDQHRAKYMAQAKEVAKEIEALRQDKKVADAETRAAELEKEHYRLRVEAELYDSEVLWNFKQGNVDLTVPVYHYLTQRQFTNEYLPILEQRITQMFVVPDLLPPSSVHPEFKLEAIYPSSSEAAEATPFPVGVILQPTNTVPTPKVVATPFHTDQRLYTLVMVDPDSPNQETHSYDQRCHWLLTNVSLSVTQPAVNDTAASGAETILNYIPPHPARGTKRHRYVFFLLEQPNGGRDRLDAAALRTTATTDGDRQFDMTAFVEQNNLVPRAVTFFRAEYDDAVRGVYEDILKRPNPDYQTYPYIDPRVGPDGRKIDIYRYY</sequence>
<dbReference type="InterPro" id="IPR001858">
    <property type="entry name" value="Phosphatidylethanolamine-bd_CS"/>
</dbReference>
<dbReference type="InterPro" id="IPR008914">
    <property type="entry name" value="PEBP"/>
</dbReference>
<reference evidence="3" key="1">
    <citation type="submission" date="2022-07" db="EMBL/GenBank/DDBJ databases">
        <title>Phylogenomic reconstructions and comparative analyses of Kickxellomycotina fungi.</title>
        <authorList>
            <person name="Reynolds N.K."/>
            <person name="Stajich J.E."/>
            <person name="Barry K."/>
            <person name="Grigoriev I.V."/>
            <person name="Crous P."/>
            <person name="Smith M.E."/>
        </authorList>
    </citation>
    <scope>NUCLEOTIDE SEQUENCE</scope>
    <source>
        <strain evidence="3">RSA 861</strain>
    </source>
</reference>
<dbReference type="EMBL" id="JANBPT010000036">
    <property type="protein sequence ID" value="KAJ1929389.1"/>
    <property type="molecule type" value="Genomic_DNA"/>
</dbReference>
<dbReference type="InterPro" id="IPR035810">
    <property type="entry name" value="PEBP_euk"/>
</dbReference>
<keyword evidence="4" id="KW-1185">Reference proteome</keyword>
<dbReference type="PANTHER" id="PTHR11362:SF82">
    <property type="entry name" value="PHOSPHATIDYLETHANOLAMINE-BINDING PROTEIN 4"/>
    <property type="match status" value="1"/>
</dbReference>
<dbReference type="SUPFAM" id="SSF49777">
    <property type="entry name" value="PEBP-like"/>
    <property type="match status" value="1"/>
</dbReference>
<evidence type="ECO:0000256" key="1">
    <source>
        <dbReference type="ARBA" id="ARBA00007091"/>
    </source>
</evidence>
<keyword evidence="2" id="KW-0175">Coiled coil</keyword>
<feature type="coiled-coil region" evidence="2">
    <location>
        <begin position="76"/>
        <end position="119"/>
    </location>
</feature>
<dbReference type="InterPro" id="IPR036610">
    <property type="entry name" value="PEBP-like_sf"/>
</dbReference>
<accession>A0A9W8AH35</accession>
<proteinExistence type="inferred from homology"/>
<dbReference type="AlphaFoldDB" id="A0A9W8AH35"/>
<name>A0A9W8AH35_9FUNG</name>
<evidence type="ECO:0000313" key="4">
    <source>
        <dbReference type="Proteomes" id="UP001150569"/>
    </source>
</evidence>
<gene>
    <name evidence="3" type="primary">MRPL35_1</name>
    <name evidence="3" type="ORF">IWQ60_001192</name>
</gene>
<dbReference type="PROSITE" id="PS01220">
    <property type="entry name" value="PBP"/>
    <property type="match status" value="1"/>
</dbReference>
<dbReference type="Gene3D" id="3.90.280.10">
    <property type="entry name" value="PEBP-like"/>
    <property type="match status" value="1"/>
</dbReference>
<dbReference type="Pfam" id="PF01161">
    <property type="entry name" value="PBP"/>
    <property type="match status" value="1"/>
</dbReference>
<organism evidence="3 4">
    <name type="scientific">Tieghemiomyces parasiticus</name>
    <dbReference type="NCBI Taxonomy" id="78921"/>
    <lineage>
        <taxon>Eukaryota</taxon>
        <taxon>Fungi</taxon>
        <taxon>Fungi incertae sedis</taxon>
        <taxon>Zoopagomycota</taxon>
        <taxon>Kickxellomycotina</taxon>
        <taxon>Dimargaritomycetes</taxon>
        <taxon>Dimargaritales</taxon>
        <taxon>Dimargaritaceae</taxon>
        <taxon>Tieghemiomyces</taxon>
    </lineage>
</organism>
<dbReference type="GO" id="GO:0005840">
    <property type="term" value="C:ribosome"/>
    <property type="evidence" value="ECO:0007669"/>
    <property type="project" value="UniProtKB-KW"/>
</dbReference>
<dbReference type="PANTHER" id="PTHR11362">
    <property type="entry name" value="PHOSPHATIDYLETHANOLAMINE-BINDING PROTEIN"/>
    <property type="match status" value="1"/>
</dbReference>
<protein>
    <submittedName>
        <fullName evidence="3">Mitochondrial 54S ribosomal protein YmL35</fullName>
    </submittedName>
</protein>
<dbReference type="OrthoDB" id="2153661at2759"/>
<evidence type="ECO:0000313" key="3">
    <source>
        <dbReference type="EMBL" id="KAJ1929389.1"/>
    </source>
</evidence>
<comment type="caution">
    <text evidence="3">The sequence shown here is derived from an EMBL/GenBank/DDBJ whole genome shotgun (WGS) entry which is preliminary data.</text>
</comment>
<evidence type="ECO:0000256" key="2">
    <source>
        <dbReference type="SAM" id="Coils"/>
    </source>
</evidence>